<evidence type="ECO:0000256" key="1">
    <source>
        <dbReference type="SAM" id="Phobius"/>
    </source>
</evidence>
<name>A0AAV1YF87_LUPLU</name>
<protein>
    <submittedName>
        <fullName evidence="2">Uncharacterized protein</fullName>
    </submittedName>
</protein>
<gene>
    <name evidence="2" type="ORF">LLUT_LOCUS33741</name>
</gene>
<accession>A0AAV1YF87</accession>
<keyword evidence="3" id="KW-1185">Reference proteome</keyword>
<organism evidence="2 3">
    <name type="scientific">Lupinus luteus</name>
    <name type="common">European yellow lupine</name>
    <dbReference type="NCBI Taxonomy" id="3873"/>
    <lineage>
        <taxon>Eukaryota</taxon>
        <taxon>Viridiplantae</taxon>
        <taxon>Streptophyta</taxon>
        <taxon>Embryophyta</taxon>
        <taxon>Tracheophyta</taxon>
        <taxon>Spermatophyta</taxon>
        <taxon>Magnoliopsida</taxon>
        <taxon>eudicotyledons</taxon>
        <taxon>Gunneridae</taxon>
        <taxon>Pentapetalae</taxon>
        <taxon>rosids</taxon>
        <taxon>fabids</taxon>
        <taxon>Fabales</taxon>
        <taxon>Fabaceae</taxon>
        <taxon>Papilionoideae</taxon>
        <taxon>50 kb inversion clade</taxon>
        <taxon>genistoids sensu lato</taxon>
        <taxon>core genistoids</taxon>
        <taxon>Genisteae</taxon>
        <taxon>Lupinus</taxon>
    </lineage>
</organism>
<proteinExistence type="predicted"/>
<dbReference type="Proteomes" id="UP001497480">
    <property type="component" value="Unassembled WGS sequence"/>
</dbReference>
<dbReference type="AlphaFoldDB" id="A0AAV1YF87"/>
<keyword evidence="1" id="KW-0812">Transmembrane</keyword>
<comment type="caution">
    <text evidence="2">The sequence shown here is derived from an EMBL/GenBank/DDBJ whole genome shotgun (WGS) entry which is preliminary data.</text>
</comment>
<sequence length="136" mass="15525">MHLACLCRENDFVLGCGKKQQPGVLMDIFLQFRFCYHYKTFFSFGPLIYACSGFGLCGYACYCVCISGSMWVLGCRNFSPSRSLCTFDALGLCDSCDDMSLWFRESSVHYNLLCHRLIVTPLRVLSTYKPLGRLKF</sequence>
<dbReference type="EMBL" id="CAXHTB010000024">
    <property type="protein sequence ID" value="CAL0332681.1"/>
    <property type="molecule type" value="Genomic_DNA"/>
</dbReference>
<feature type="transmembrane region" description="Helical" evidence="1">
    <location>
        <begin position="47"/>
        <end position="73"/>
    </location>
</feature>
<keyword evidence="1" id="KW-1133">Transmembrane helix</keyword>
<evidence type="ECO:0000313" key="2">
    <source>
        <dbReference type="EMBL" id="CAL0332681.1"/>
    </source>
</evidence>
<reference evidence="2 3" key="1">
    <citation type="submission" date="2024-03" db="EMBL/GenBank/DDBJ databases">
        <authorList>
            <person name="Martinez-Hernandez J."/>
        </authorList>
    </citation>
    <scope>NUCLEOTIDE SEQUENCE [LARGE SCALE GENOMIC DNA]</scope>
</reference>
<keyword evidence="1" id="KW-0472">Membrane</keyword>
<evidence type="ECO:0000313" key="3">
    <source>
        <dbReference type="Proteomes" id="UP001497480"/>
    </source>
</evidence>